<evidence type="ECO:0000313" key="4">
    <source>
        <dbReference type="Proteomes" id="UP000008810"/>
    </source>
</evidence>
<dbReference type="AlphaFoldDB" id="A0A2K2D8S5"/>
<dbReference type="GO" id="GO:0006405">
    <property type="term" value="P:RNA export from nucleus"/>
    <property type="evidence" value="ECO:0000318"/>
    <property type="project" value="GO_Central"/>
</dbReference>
<evidence type="ECO:0000313" key="2">
    <source>
        <dbReference type="EMBL" id="PNT70681.1"/>
    </source>
</evidence>
<reference evidence="2" key="2">
    <citation type="submission" date="2017-06" db="EMBL/GenBank/DDBJ databases">
        <title>WGS assembly of Brachypodium distachyon.</title>
        <authorList>
            <consortium name="The International Brachypodium Initiative"/>
            <person name="Lucas S."/>
            <person name="Harmon-Smith M."/>
            <person name="Lail K."/>
            <person name="Tice H."/>
            <person name="Grimwood J."/>
            <person name="Bruce D."/>
            <person name="Barry K."/>
            <person name="Shu S."/>
            <person name="Lindquist E."/>
            <person name="Wang M."/>
            <person name="Pitluck S."/>
            <person name="Vogel J.P."/>
            <person name="Garvin D.F."/>
            <person name="Mockler T.C."/>
            <person name="Schmutz J."/>
            <person name="Rokhsar D."/>
            <person name="Bevan M.W."/>
        </authorList>
    </citation>
    <scope>NUCLEOTIDE SEQUENCE</scope>
    <source>
        <strain evidence="2">Bd21</strain>
    </source>
</reference>
<reference evidence="3" key="3">
    <citation type="submission" date="2018-08" db="UniProtKB">
        <authorList>
            <consortium name="EnsemblPlants"/>
        </authorList>
    </citation>
    <scope>IDENTIFICATION</scope>
    <source>
        <strain evidence="3">cv. Bd21</strain>
    </source>
</reference>
<dbReference type="GO" id="GO:0005737">
    <property type="term" value="C:cytoplasm"/>
    <property type="evidence" value="ECO:0000318"/>
    <property type="project" value="GO_Central"/>
</dbReference>
<dbReference type="STRING" id="15368.A0A2K2D8S5"/>
<dbReference type="Proteomes" id="UP000008810">
    <property type="component" value="Chromosome 2"/>
</dbReference>
<protein>
    <recommendedName>
        <fullName evidence="1">Exportin-5 C-terminal domain-containing protein</fullName>
    </recommendedName>
</protein>
<feature type="domain" description="Exportin-5 C-terminal" evidence="1">
    <location>
        <begin position="144"/>
        <end position="257"/>
    </location>
</feature>
<gene>
    <name evidence="2" type="ORF">BRADI_2g15971v3</name>
</gene>
<dbReference type="PANTHER" id="PTHR11223">
    <property type="entry name" value="EXPORTIN 1/5"/>
    <property type="match status" value="1"/>
</dbReference>
<dbReference type="InParanoid" id="A0A2K2D8S5"/>
<keyword evidence="4" id="KW-1185">Reference proteome</keyword>
<evidence type="ECO:0000313" key="3">
    <source>
        <dbReference type="EnsemblPlants" id="PNT70681"/>
    </source>
</evidence>
<sequence length="537" mass="62228">MQANGEMMSCHQGKGRILMEHNIICQAFLILISYSGIHQYEEILPCLLSLLNKIWTLPDWRNKYFHHESGLTCLFSDGQFLKMVYYLFRFCEVELKRSRIDVLTGLKSCERYILTILPLILPLLLELLQCIHGLSCPSDAYNVKQDEEGSQEKETRALIEGIRESGYKVIGLCASIEGAFPWLLNGSICVALSKYLEPLEFRHLRKLIKHTVIPLIKNCPREFWEEWVDVFLQHLLRHCGNILYQSWFRLLYHGCAGVPPYLFTRDFSGLLQVVALPEQNRALSLLDVAQDIDSMRPTSLFRYLVMNDVFGKLRMSLFGYFVGDAATAKAIPFCRALVCLAVDSKDARLRVFIMDNLLPCLIQRLDDKLPCAIWRLKCELNSSASNVSSDKLNLSATNNVHRDLVVLCQELYTCAYAFWSDRNSCNAETSFEVWLRCQKENFRAKAYSATAKEVPLGNPWHWELEYECERYLSAYIDMLRVLDETDHFAERKFYSMSAVIRNRKIRNLFHKLIKLKPYIKGSDRAYDVVSHLKRTSE</sequence>
<accession>A0A2K2D8S5</accession>
<feature type="non-terminal residue" evidence="2">
    <location>
        <position position="537"/>
    </location>
</feature>
<reference evidence="2 3" key="1">
    <citation type="journal article" date="2010" name="Nature">
        <title>Genome sequencing and analysis of the model grass Brachypodium distachyon.</title>
        <authorList>
            <consortium name="International Brachypodium Initiative"/>
        </authorList>
    </citation>
    <scope>NUCLEOTIDE SEQUENCE [LARGE SCALE GENOMIC DNA]</scope>
    <source>
        <strain evidence="2 3">Bd21</strain>
    </source>
</reference>
<dbReference type="EnsemblPlants" id="PNT70681">
    <property type="protein sequence ID" value="PNT70681"/>
    <property type="gene ID" value="BRADI_2g15971v3"/>
</dbReference>
<name>A0A2K2D8S5_BRADI</name>
<proteinExistence type="predicted"/>
<dbReference type="PANTHER" id="PTHR11223:SF3">
    <property type="entry name" value="EXPORTIN-5"/>
    <property type="match status" value="1"/>
</dbReference>
<feature type="domain" description="Exportin-5 C-terminal" evidence="1">
    <location>
        <begin position="19"/>
        <end position="138"/>
    </location>
</feature>
<dbReference type="Pfam" id="PF19273">
    <property type="entry name" value="Exportin-5"/>
    <property type="match status" value="2"/>
</dbReference>
<organism evidence="2">
    <name type="scientific">Brachypodium distachyon</name>
    <name type="common">Purple false brome</name>
    <name type="synonym">Trachynia distachya</name>
    <dbReference type="NCBI Taxonomy" id="15368"/>
    <lineage>
        <taxon>Eukaryota</taxon>
        <taxon>Viridiplantae</taxon>
        <taxon>Streptophyta</taxon>
        <taxon>Embryophyta</taxon>
        <taxon>Tracheophyta</taxon>
        <taxon>Spermatophyta</taxon>
        <taxon>Magnoliopsida</taxon>
        <taxon>Liliopsida</taxon>
        <taxon>Poales</taxon>
        <taxon>Poaceae</taxon>
        <taxon>BOP clade</taxon>
        <taxon>Pooideae</taxon>
        <taxon>Stipodae</taxon>
        <taxon>Brachypodieae</taxon>
        <taxon>Brachypodium</taxon>
    </lineage>
</organism>
<dbReference type="Gene3D" id="1.25.10.10">
    <property type="entry name" value="Leucine-rich Repeat Variant"/>
    <property type="match status" value="1"/>
</dbReference>
<dbReference type="Gramene" id="PNT70681">
    <property type="protein sequence ID" value="PNT70681"/>
    <property type="gene ID" value="BRADI_2g15971v3"/>
</dbReference>
<dbReference type="GO" id="GO:0003723">
    <property type="term" value="F:RNA binding"/>
    <property type="evidence" value="ECO:0000318"/>
    <property type="project" value="GO_Central"/>
</dbReference>
<dbReference type="OrthoDB" id="696696at2759"/>
<dbReference type="EMBL" id="CM000881">
    <property type="protein sequence ID" value="PNT70681.1"/>
    <property type="molecule type" value="Genomic_DNA"/>
</dbReference>
<dbReference type="InterPro" id="IPR011989">
    <property type="entry name" value="ARM-like"/>
</dbReference>
<dbReference type="InterPro" id="IPR045478">
    <property type="entry name" value="Exportin-5_C"/>
</dbReference>
<dbReference type="GO" id="GO:0006611">
    <property type="term" value="P:protein export from nucleus"/>
    <property type="evidence" value="ECO:0007669"/>
    <property type="project" value="InterPro"/>
</dbReference>
<dbReference type="FunCoup" id="A0A2K2D8S5">
    <property type="interactions" value="965"/>
</dbReference>
<dbReference type="GO" id="GO:0005634">
    <property type="term" value="C:nucleus"/>
    <property type="evidence" value="ECO:0000318"/>
    <property type="project" value="GO_Central"/>
</dbReference>
<dbReference type="InterPro" id="IPR045065">
    <property type="entry name" value="XPO1/5"/>
</dbReference>
<evidence type="ECO:0000259" key="1">
    <source>
        <dbReference type="Pfam" id="PF19273"/>
    </source>
</evidence>
<dbReference type="GO" id="GO:0005049">
    <property type="term" value="F:nuclear export signal receptor activity"/>
    <property type="evidence" value="ECO:0000318"/>
    <property type="project" value="GO_Central"/>
</dbReference>